<feature type="region of interest" description="Disordered" evidence="1">
    <location>
        <begin position="279"/>
        <end position="304"/>
    </location>
</feature>
<protein>
    <recommendedName>
        <fullName evidence="2">Cupin-like domain-containing protein</fullName>
    </recommendedName>
</protein>
<dbReference type="InterPro" id="IPR041667">
    <property type="entry name" value="Cupin_8"/>
</dbReference>
<evidence type="ECO:0000259" key="2">
    <source>
        <dbReference type="Pfam" id="PF13621"/>
    </source>
</evidence>
<dbReference type="Pfam" id="PF13621">
    <property type="entry name" value="Cupin_8"/>
    <property type="match status" value="1"/>
</dbReference>
<accession>A0A6C0J3U6</accession>
<sequence>MHQLKKGTDFEIYEMDYSSNNQLQDVCNIKQPVLFEYKNINPNFFHDMDDEHLDILNPHDVKVKDIRDYYKDDIDSVDYTFMTYQSADTLITSDTKSSYFTENNHSLADDAGMLQTFQSNDEFLKPPFTVITNYDILTGSKKTHTPLRYHTNERHMICVISGKLSIKMTPYKNSKYVYPNKDYDMYEFWSPINVWKPQRKYFNEMNKMKFIEFDVMPGYIINIPPYWWYSIQFNDTNTICTSFTYNSVMNCIANIPNTCLYFMQQQNIKKRVTKIITDTTDSHDNDDDTESITIEDTPDISNVL</sequence>
<dbReference type="AlphaFoldDB" id="A0A6C0J3U6"/>
<evidence type="ECO:0000313" key="3">
    <source>
        <dbReference type="EMBL" id="QHT99450.1"/>
    </source>
</evidence>
<organism evidence="3">
    <name type="scientific">viral metagenome</name>
    <dbReference type="NCBI Taxonomy" id="1070528"/>
    <lineage>
        <taxon>unclassified sequences</taxon>
        <taxon>metagenomes</taxon>
        <taxon>organismal metagenomes</taxon>
    </lineage>
</organism>
<proteinExistence type="predicted"/>
<feature type="domain" description="Cupin-like" evidence="2">
    <location>
        <begin position="116"/>
        <end position="247"/>
    </location>
</feature>
<dbReference type="SUPFAM" id="SSF51197">
    <property type="entry name" value="Clavaminate synthase-like"/>
    <property type="match status" value="1"/>
</dbReference>
<evidence type="ECO:0000256" key="1">
    <source>
        <dbReference type="SAM" id="MobiDB-lite"/>
    </source>
</evidence>
<name>A0A6C0J3U6_9ZZZZ</name>
<reference evidence="3" key="1">
    <citation type="journal article" date="2020" name="Nature">
        <title>Giant virus diversity and host interactions through global metagenomics.</title>
        <authorList>
            <person name="Schulz F."/>
            <person name="Roux S."/>
            <person name="Paez-Espino D."/>
            <person name="Jungbluth S."/>
            <person name="Walsh D.A."/>
            <person name="Denef V.J."/>
            <person name="McMahon K.D."/>
            <person name="Konstantinidis K.T."/>
            <person name="Eloe-Fadrosh E.A."/>
            <person name="Kyrpides N.C."/>
            <person name="Woyke T."/>
        </authorList>
    </citation>
    <scope>NUCLEOTIDE SEQUENCE</scope>
    <source>
        <strain evidence="3">GVMAG-M-3300025699-48</strain>
    </source>
</reference>
<dbReference type="EMBL" id="MN740308">
    <property type="protein sequence ID" value="QHT99450.1"/>
    <property type="molecule type" value="Genomic_DNA"/>
</dbReference>
<dbReference type="Gene3D" id="2.60.120.650">
    <property type="entry name" value="Cupin"/>
    <property type="match status" value="1"/>
</dbReference>